<dbReference type="Gramene" id="OMERI07G19620.1">
    <property type="protein sequence ID" value="OMERI07G19620.1"/>
    <property type="gene ID" value="OMERI07G19620"/>
</dbReference>
<reference evidence="1" key="2">
    <citation type="submission" date="2018-05" db="EMBL/GenBank/DDBJ databases">
        <title>OmerRS3 (Oryza meridionalis Reference Sequence Version 3).</title>
        <authorList>
            <person name="Zhang J."/>
            <person name="Kudrna D."/>
            <person name="Lee S."/>
            <person name="Talag J."/>
            <person name="Welchert J."/>
            <person name="Wing R.A."/>
        </authorList>
    </citation>
    <scope>NUCLEOTIDE SEQUENCE [LARGE SCALE GENOMIC DNA]</scope>
    <source>
        <strain evidence="1">cv. OR44</strain>
    </source>
</reference>
<organism evidence="1">
    <name type="scientific">Oryza meridionalis</name>
    <dbReference type="NCBI Taxonomy" id="40149"/>
    <lineage>
        <taxon>Eukaryota</taxon>
        <taxon>Viridiplantae</taxon>
        <taxon>Streptophyta</taxon>
        <taxon>Embryophyta</taxon>
        <taxon>Tracheophyta</taxon>
        <taxon>Spermatophyta</taxon>
        <taxon>Magnoliopsida</taxon>
        <taxon>Liliopsida</taxon>
        <taxon>Poales</taxon>
        <taxon>Poaceae</taxon>
        <taxon>BOP clade</taxon>
        <taxon>Oryzoideae</taxon>
        <taxon>Oryzeae</taxon>
        <taxon>Oryzinae</taxon>
        <taxon>Oryza</taxon>
    </lineage>
</organism>
<sequence length="99" mass="10385">MATGGWPRRELGACDGGGRCDTGDCGRPSSAQRQWQPPAAVATVAAVQHSVGARGDVGLPSFDGRIHCRLGQILSVQQRMPVGWRHGGLASLPKLWVVG</sequence>
<evidence type="ECO:0000313" key="2">
    <source>
        <dbReference type="Proteomes" id="UP000008021"/>
    </source>
</evidence>
<dbReference type="Proteomes" id="UP000008021">
    <property type="component" value="Chromosome 7"/>
</dbReference>
<accession>A0A0E0EEU0</accession>
<dbReference type="HOGENOM" id="CLU_2324305_0_0_1"/>
<dbReference type="EnsemblPlants" id="OMERI07G19620.1">
    <property type="protein sequence ID" value="OMERI07G19620.1"/>
    <property type="gene ID" value="OMERI07G19620"/>
</dbReference>
<evidence type="ECO:0000313" key="1">
    <source>
        <dbReference type="EnsemblPlants" id="OMERI07G19620.1"/>
    </source>
</evidence>
<reference evidence="1" key="1">
    <citation type="submission" date="2015-04" db="UniProtKB">
        <authorList>
            <consortium name="EnsemblPlants"/>
        </authorList>
    </citation>
    <scope>IDENTIFICATION</scope>
</reference>
<dbReference type="AlphaFoldDB" id="A0A0E0EEU0"/>
<protein>
    <submittedName>
        <fullName evidence="1">Uncharacterized protein</fullName>
    </submittedName>
</protein>
<proteinExistence type="predicted"/>
<name>A0A0E0EEU0_9ORYZ</name>
<keyword evidence="2" id="KW-1185">Reference proteome</keyword>